<dbReference type="SUPFAM" id="SSF51735">
    <property type="entry name" value="NAD(P)-binding Rossmann-fold domains"/>
    <property type="match status" value="1"/>
</dbReference>
<dbReference type="InterPro" id="IPR051604">
    <property type="entry name" value="Ergot_Alk_Oxidoreductase"/>
</dbReference>
<dbReference type="PANTHER" id="PTHR43162:SF1">
    <property type="entry name" value="PRESTALK A DIFFERENTIATION PROTEIN A"/>
    <property type="match status" value="1"/>
</dbReference>
<reference evidence="3" key="1">
    <citation type="journal article" date="2019" name="Int. J. Syst. Evol. Microbiol.">
        <title>The Global Catalogue of Microorganisms (GCM) 10K type strain sequencing project: providing services to taxonomists for standard genome sequencing and annotation.</title>
        <authorList>
            <consortium name="The Broad Institute Genomics Platform"/>
            <consortium name="The Broad Institute Genome Sequencing Center for Infectious Disease"/>
            <person name="Wu L."/>
            <person name="Ma J."/>
        </authorList>
    </citation>
    <scope>NUCLEOTIDE SEQUENCE [LARGE SCALE GENOMIC DNA]</scope>
    <source>
        <strain evidence="3">ICMP 6774ER</strain>
    </source>
</reference>
<dbReference type="Pfam" id="PF13460">
    <property type="entry name" value="NAD_binding_10"/>
    <property type="match status" value="1"/>
</dbReference>
<evidence type="ECO:0000313" key="2">
    <source>
        <dbReference type="EMBL" id="MFD1939478.1"/>
    </source>
</evidence>
<keyword evidence="3" id="KW-1185">Reference proteome</keyword>
<proteinExistence type="predicted"/>
<evidence type="ECO:0000259" key="1">
    <source>
        <dbReference type="Pfam" id="PF13460"/>
    </source>
</evidence>
<dbReference type="PANTHER" id="PTHR43162">
    <property type="match status" value="1"/>
</dbReference>
<dbReference type="Gene3D" id="3.90.25.10">
    <property type="entry name" value="UDP-galactose 4-epimerase, domain 1"/>
    <property type="match status" value="1"/>
</dbReference>
<dbReference type="Gene3D" id="3.40.50.720">
    <property type="entry name" value="NAD(P)-binding Rossmann-like Domain"/>
    <property type="match status" value="1"/>
</dbReference>
<gene>
    <name evidence="2" type="ORF">ACFSKW_49255</name>
</gene>
<accession>A0ABW4TDQ1</accession>
<feature type="domain" description="NAD(P)-binding" evidence="1">
    <location>
        <begin position="10"/>
        <end position="169"/>
    </location>
</feature>
<evidence type="ECO:0000313" key="3">
    <source>
        <dbReference type="Proteomes" id="UP001597368"/>
    </source>
</evidence>
<organism evidence="2 3">
    <name type="scientific">Nonomuraea mangrovi</name>
    <dbReference type="NCBI Taxonomy" id="2316207"/>
    <lineage>
        <taxon>Bacteria</taxon>
        <taxon>Bacillati</taxon>
        <taxon>Actinomycetota</taxon>
        <taxon>Actinomycetes</taxon>
        <taxon>Streptosporangiales</taxon>
        <taxon>Streptosporangiaceae</taxon>
        <taxon>Nonomuraea</taxon>
    </lineage>
</organism>
<sequence length="274" mass="29076">MTTSPILVLGGTGKTGRRVAAGLRAQGHTARVASRSGETRFDWADEATWKPALSGARAAYVVDSQAADAATTLRAFGELAAAHGVERLVLLSARVWAEMGVPSDAEQAVRESGTAWTILRPTWFMQNFSEDPMLTGPVAAGDVRLPAGEGKEPFVDLEDVADVAVAALTGQGHDGQIYELSGPEAITWREAVGEVARAAGRAIGYTPLSVARYREEAAALGYPAEYTALLGELFEHIRQGRAEHVSDGVQRVLGREPGDFASYARRTGAAFPRA</sequence>
<dbReference type="InterPro" id="IPR036291">
    <property type="entry name" value="NAD(P)-bd_dom_sf"/>
</dbReference>
<dbReference type="RefSeq" id="WP_379581789.1">
    <property type="nucleotide sequence ID" value="NZ_JBHUFV010000083.1"/>
</dbReference>
<name>A0ABW4TDQ1_9ACTN</name>
<dbReference type="EMBL" id="JBHUFV010000083">
    <property type="protein sequence ID" value="MFD1939478.1"/>
    <property type="molecule type" value="Genomic_DNA"/>
</dbReference>
<dbReference type="InterPro" id="IPR016040">
    <property type="entry name" value="NAD(P)-bd_dom"/>
</dbReference>
<protein>
    <submittedName>
        <fullName evidence="2">NAD(P)H-binding protein</fullName>
    </submittedName>
</protein>
<dbReference type="Proteomes" id="UP001597368">
    <property type="component" value="Unassembled WGS sequence"/>
</dbReference>
<comment type="caution">
    <text evidence="2">The sequence shown here is derived from an EMBL/GenBank/DDBJ whole genome shotgun (WGS) entry which is preliminary data.</text>
</comment>